<evidence type="ECO:0000256" key="8">
    <source>
        <dbReference type="PIRSR" id="PIRSR001123-2"/>
    </source>
</evidence>
<dbReference type="GO" id="GO:0046872">
    <property type="term" value="F:metal ion binding"/>
    <property type="evidence" value="ECO:0007669"/>
    <property type="project" value="UniProtKB-UniRule"/>
</dbReference>
<evidence type="ECO:0000256" key="7">
    <source>
        <dbReference type="PIRSR" id="PIRSR001123-1"/>
    </source>
</evidence>
<dbReference type="InterPro" id="IPR008007">
    <property type="entry name" value="Peptidase_M42"/>
</dbReference>
<organism evidence="9 10">
    <name type="scientific">Desulfuromonas soudanensis</name>
    <dbReference type="NCBI Taxonomy" id="1603606"/>
    <lineage>
        <taxon>Bacteria</taxon>
        <taxon>Pseudomonadati</taxon>
        <taxon>Thermodesulfobacteriota</taxon>
        <taxon>Desulfuromonadia</taxon>
        <taxon>Desulfuromonadales</taxon>
        <taxon>Desulfuromonadaceae</taxon>
        <taxon>Desulfuromonas</taxon>
    </lineage>
</organism>
<comment type="similarity">
    <text evidence="1 6">Belongs to the peptidase M42 family.</text>
</comment>
<keyword evidence="4 8" id="KW-0479">Metal-binding</keyword>
<dbReference type="PANTHER" id="PTHR32481:SF20">
    <property type="entry name" value="AMINOPEPTIDASE YSDC"/>
    <property type="match status" value="1"/>
</dbReference>
<dbReference type="EMBL" id="CP010802">
    <property type="protein sequence ID" value="ALC16408.1"/>
    <property type="molecule type" value="Genomic_DNA"/>
</dbReference>
<dbReference type="PIRSF" id="PIRSF001123">
    <property type="entry name" value="PepA_GA"/>
    <property type="match status" value="1"/>
</dbReference>
<comment type="cofactor">
    <cofactor evidence="8">
        <name>a divalent metal cation</name>
        <dbReference type="ChEBI" id="CHEBI:60240"/>
    </cofactor>
    <text evidence="8">Binds 2 divalent metal cations per subunit.</text>
</comment>
<evidence type="ECO:0000256" key="1">
    <source>
        <dbReference type="ARBA" id="ARBA00006272"/>
    </source>
</evidence>
<dbReference type="OrthoDB" id="9772053at2"/>
<dbReference type="InterPro" id="IPR023367">
    <property type="entry name" value="Peptidase_M42_dom2"/>
</dbReference>
<dbReference type="KEGG" id="des:DSOUD_1630"/>
<dbReference type="GO" id="GO:0006508">
    <property type="term" value="P:proteolysis"/>
    <property type="evidence" value="ECO:0007669"/>
    <property type="project" value="UniProtKB-KW"/>
</dbReference>
<dbReference type="PATRIC" id="fig|1603606.3.peg.1774"/>
<feature type="binding site" evidence="8">
    <location>
        <position position="213"/>
    </location>
    <ligand>
        <name>Zn(2+)</name>
        <dbReference type="ChEBI" id="CHEBI:29105"/>
        <label>2</label>
    </ligand>
</feature>
<dbReference type="SUPFAM" id="SSF53187">
    <property type="entry name" value="Zn-dependent exopeptidases"/>
    <property type="match status" value="1"/>
</dbReference>
<dbReference type="InterPro" id="IPR051464">
    <property type="entry name" value="Peptidase_M42_aminopept"/>
</dbReference>
<dbReference type="STRING" id="1603606.DSOUD_1630"/>
<evidence type="ECO:0000256" key="2">
    <source>
        <dbReference type="ARBA" id="ARBA00022438"/>
    </source>
</evidence>
<feature type="binding site" evidence="8">
    <location>
        <position position="179"/>
    </location>
    <ligand>
        <name>Zn(2+)</name>
        <dbReference type="ChEBI" id="CHEBI:29105"/>
        <label>1</label>
    </ligand>
</feature>
<dbReference type="AlphaFoldDB" id="A0A0M4D136"/>
<evidence type="ECO:0000313" key="9">
    <source>
        <dbReference type="EMBL" id="ALC16408.1"/>
    </source>
</evidence>
<feature type="binding site" evidence="8">
    <location>
        <position position="235"/>
    </location>
    <ligand>
        <name>Zn(2+)</name>
        <dbReference type="ChEBI" id="CHEBI:29105"/>
        <label>1</label>
    </ligand>
</feature>
<dbReference type="SUPFAM" id="SSF101821">
    <property type="entry name" value="Aminopeptidase/glucanase lid domain"/>
    <property type="match status" value="1"/>
</dbReference>
<feature type="active site" description="Proton acceptor" evidence="7">
    <location>
        <position position="212"/>
    </location>
</feature>
<sequence length="356" mass="38427">MNDTDFAFLKELVEAPSPSGYEQPAQRIMRRELEPVADEVTTDVMGNVIARIAAAGEGAPRLMLAGHCDEIGFMVKYVDDAGFIFFSPIGGVDAHLVPGQRVLIHGTGGPVLGVVGKKPIHMMETKERETVVKFKAMFIDIGCSSRSEVEALVAIGDPVTLKVGLERLQGDRVISRAFDDKMGAFIVARVLQEVRRRGAPPVELYGVSTVQEEVGLRGGATSVYGIDPDIGIAVEVGFATDFPEVDKKELGEFKVGSGPILSRGANVNPALFELLMECARDEKIPVQVMAQARATGTDANVIQLSRGGVAAALVSVPLRYMHTPVELLSLSDLENTVRLLTALVYRIRDRGQFIPN</sequence>
<dbReference type="Gene3D" id="3.40.630.10">
    <property type="entry name" value="Zn peptidases"/>
    <property type="match status" value="1"/>
</dbReference>
<feature type="binding site" evidence="8">
    <location>
        <position position="179"/>
    </location>
    <ligand>
        <name>Zn(2+)</name>
        <dbReference type="ChEBI" id="CHEBI:29105"/>
        <label>2</label>
    </ligand>
</feature>
<dbReference type="Pfam" id="PF05343">
    <property type="entry name" value="Peptidase_M42"/>
    <property type="match status" value="1"/>
</dbReference>
<gene>
    <name evidence="9" type="ORF">DSOUD_1630</name>
</gene>
<proteinExistence type="inferred from homology"/>
<reference evidence="9 10" key="1">
    <citation type="submission" date="2015-07" db="EMBL/GenBank/DDBJ databases">
        <title>Isolation and Genomic Characterization of a Novel Halophilic Metal-Reducing Deltaproteobacterium from the Deep Subsurface.</title>
        <authorList>
            <person name="Badalamenti J.P."/>
            <person name="Summers Z.M."/>
            <person name="Gralnick J.A."/>
            <person name="Bond D.R."/>
        </authorList>
    </citation>
    <scope>NUCLEOTIDE SEQUENCE [LARGE SCALE GENOMIC DNA]</scope>
    <source>
        <strain evidence="9 10">WTL</strain>
    </source>
</reference>
<evidence type="ECO:0000256" key="3">
    <source>
        <dbReference type="ARBA" id="ARBA00022670"/>
    </source>
</evidence>
<evidence type="ECO:0000256" key="5">
    <source>
        <dbReference type="ARBA" id="ARBA00022801"/>
    </source>
</evidence>
<keyword evidence="3" id="KW-0645">Protease</keyword>
<name>A0A0M4D136_9BACT</name>
<feature type="binding site" evidence="8">
    <location>
        <position position="322"/>
    </location>
    <ligand>
        <name>Zn(2+)</name>
        <dbReference type="ChEBI" id="CHEBI:29105"/>
        <label>2</label>
    </ligand>
</feature>
<dbReference type="Gene3D" id="2.40.30.40">
    <property type="entry name" value="Peptidase M42, domain 2"/>
    <property type="match status" value="1"/>
</dbReference>
<evidence type="ECO:0000256" key="4">
    <source>
        <dbReference type="ARBA" id="ARBA00022723"/>
    </source>
</evidence>
<dbReference type="Proteomes" id="UP000057158">
    <property type="component" value="Chromosome"/>
</dbReference>
<dbReference type="RefSeq" id="WP_053550510.1">
    <property type="nucleotide sequence ID" value="NZ_CP010802.1"/>
</dbReference>
<keyword evidence="5" id="KW-0378">Hydrolase</keyword>
<dbReference type="GO" id="GO:0004177">
    <property type="term" value="F:aminopeptidase activity"/>
    <property type="evidence" value="ECO:0007669"/>
    <property type="project" value="UniProtKB-UniRule"/>
</dbReference>
<evidence type="ECO:0000256" key="6">
    <source>
        <dbReference type="PIRNR" id="PIRNR001123"/>
    </source>
</evidence>
<protein>
    <submittedName>
        <fullName evidence="9">Putative aminopeptidase FrvX</fullName>
    </submittedName>
</protein>
<dbReference type="CDD" id="cd05656">
    <property type="entry name" value="M42_Frv"/>
    <property type="match status" value="1"/>
</dbReference>
<feature type="binding site" evidence="8">
    <location>
        <position position="67"/>
    </location>
    <ligand>
        <name>Zn(2+)</name>
        <dbReference type="ChEBI" id="CHEBI:29105"/>
        <label>1</label>
    </ligand>
</feature>
<evidence type="ECO:0000313" key="10">
    <source>
        <dbReference type="Proteomes" id="UP000057158"/>
    </source>
</evidence>
<accession>A0A0M4D136</accession>
<keyword evidence="2 9" id="KW-0031">Aminopeptidase</keyword>
<dbReference type="PANTHER" id="PTHR32481">
    <property type="entry name" value="AMINOPEPTIDASE"/>
    <property type="match status" value="1"/>
</dbReference>
<keyword evidence="10" id="KW-1185">Reference proteome</keyword>